<keyword evidence="1" id="KW-0812">Transmembrane</keyword>
<feature type="transmembrane region" description="Helical" evidence="1">
    <location>
        <begin position="177"/>
        <end position="204"/>
    </location>
</feature>
<dbReference type="OrthoDB" id="1495425at2"/>
<feature type="transmembrane region" description="Helical" evidence="1">
    <location>
        <begin position="12"/>
        <end position="32"/>
    </location>
</feature>
<protein>
    <recommendedName>
        <fullName evidence="2">DUF4396 domain-containing protein</fullName>
    </recommendedName>
</protein>
<name>A0A1M4YBK7_LOKAT</name>
<proteinExistence type="predicted"/>
<feature type="transmembrane region" description="Helical" evidence="1">
    <location>
        <begin position="111"/>
        <end position="131"/>
    </location>
</feature>
<gene>
    <name evidence="3" type="ORF">SAMN05444339_10364</name>
</gene>
<evidence type="ECO:0000313" key="4">
    <source>
        <dbReference type="Proteomes" id="UP000183987"/>
    </source>
</evidence>
<reference evidence="4" key="1">
    <citation type="submission" date="2016-11" db="EMBL/GenBank/DDBJ databases">
        <authorList>
            <person name="Varghese N."/>
            <person name="Submissions S."/>
        </authorList>
    </citation>
    <scope>NUCLEOTIDE SEQUENCE [LARGE SCALE GENOMIC DNA]</scope>
    <source>
        <strain evidence="4">DSM 29326</strain>
    </source>
</reference>
<feature type="transmembrane region" description="Helical" evidence="1">
    <location>
        <begin position="152"/>
        <end position="171"/>
    </location>
</feature>
<evidence type="ECO:0000256" key="1">
    <source>
        <dbReference type="SAM" id="Phobius"/>
    </source>
</evidence>
<dbReference type="InterPro" id="IPR025509">
    <property type="entry name" value="DUF4396"/>
</dbReference>
<dbReference type="Proteomes" id="UP000183987">
    <property type="component" value="Unassembled WGS sequence"/>
</dbReference>
<dbReference type="RefSeq" id="WP_072856751.1">
    <property type="nucleotide sequence ID" value="NZ_FQUE01000003.1"/>
</dbReference>
<keyword evidence="4" id="KW-1185">Reference proteome</keyword>
<dbReference type="Pfam" id="PF14342">
    <property type="entry name" value="DUF4396"/>
    <property type="match status" value="1"/>
</dbReference>
<accession>A0A1M4YBK7</accession>
<dbReference type="EMBL" id="FQUE01000003">
    <property type="protein sequence ID" value="SHF03120.1"/>
    <property type="molecule type" value="Genomic_DNA"/>
</dbReference>
<keyword evidence="1" id="KW-1133">Transmembrane helix</keyword>
<dbReference type="AlphaFoldDB" id="A0A1M4YBK7"/>
<dbReference type="STRING" id="366533.SAMN05444339_10364"/>
<feature type="transmembrane region" description="Helical" evidence="1">
    <location>
        <begin position="84"/>
        <end position="105"/>
    </location>
</feature>
<keyword evidence="1" id="KW-0472">Membrane</keyword>
<evidence type="ECO:0000313" key="3">
    <source>
        <dbReference type="EMBL" id="SHF03120.1"/>
    </source>
</evidence>
<feature type="transmembrane region" description="Helical" evidence="1">
    <location>
        <begin position="44"/>
        <end position="63"/>
    </location>
</feature>
<feature type="domain" description="DUF4396" evidence="2">
    <location>
        <begin position="74"/>
        <end position="205"/>
    </location>
</feature>
<evidence type="ECO:0000259" key="2">
    <source>
        <dbReference type="Pfam" id="PF14342"/>
    </source>
</evidence>
<sequence length="214" mass="23400">MDSIRTFLDSPAFLIGWACLMIPSVAILWWDLRRQPIMSLMKAVWTLTVIYSGPLGLLIYWLTGRRQIADDRLWRRGFRSVAHCYSGCGAGEIVGVLIAVGLFAAGNGWTAAVTFTFAYLFGLALTIGPLMQDGVDFSQALKDALISETPSIAVMEVVAIGVDLWLAGQATMGDVRFWTSMIVSLTCGLLAAYPVNLVLLRFGVKEGMMDPRKA</sequence>
<organism evidence="3 4">
    <name type="scientific">Loktanella atrilutea</name>
    <dbReference type="NCBI Taxonomy" id="366533"/>
    <lineage>
        <taxon>Bacteria</taxon>
        <taxon>Pseudomonadati</taxon>
        <taxon>Pseudomonadota</taxon>
        <taxon>Alphaproteobacteria</taxon>
        <taxon>Rhodobacterales</taxon>
        <taxon>Roseobacteraceae</taxon>
        <taxon>Loktanella</taxon>
    </lineage>
</organism>